<reference evidence="1 2" key="1">
    <citation type="submission" date="2020-05" db="EMBL/GenBank/DDBJ databases">
        <title>Draft genome sequence of Desulfovibrio psychrotolerans JS1T.</title>
        <authorList>
            <person name="Ueno A."/>
            <person name="Tamazawa S."/>
            <person name="Tamamura S."/>
            <person name="Murakami T."/>
            <person name="Kiyama T."/>
            <person name="Inomata H."/>
            <person name="Amano Y."/>
            <person name="Miyakawa K."/>
            <person name="Tamaki H."/>
            <person name="Naganuma T."/>
            <person name="Kaneko K."/>
        </authorList>
    </citation>
    <scope>NUCLEOTIDE SEQUENCE [LARGE SCALE GENOMIC DNA]</scope>
    <source>
        <strain evidence="1 2">JS1</strain>
    </source>
</reference>
<sequence length="60" mass="6155">MLLWPVAVGPLSSGLADNGSVSGAVPVSACEGSLLDHSNTLLFFPKKLSRAENAASLKTE</sequence>
<comment type="caution">
    <text evidence="1">The sequence shown here is derived from an EMBL/GenBank/DDBJ whole genome shotgun (WGS) entry which is preliminary data.</text>
</comment>
<dbReference type="Proteomes" id="UP000503820">
    <property type="component" value="Unassembled WGS sequence"/>
</dbReference>
<evidence type="ECO:0000313" key="2">
    <source>
        <dbReference type="Proteomes" id="UP000503820"/>
    </source>
</evidence>
<proteinExistence type="predicted"/>
<dbReference type="EMBL" id="BLVP01000003">
    <property type="protein sequence ID" value="GFM36212.1"/>
    <property type="molecule type" value="Genomic_DNA"/>
</dbReference>
<organism evidence="1 2">
    <name type="scientific">Desulfovibrio psychrotolerans</name>
    <dbReference type="NCBI Taxonomy" id="415242"/>
    <lineage>
        <taxon>Bacteria</taxon>
        <taxon>Pseudomonadati</taxon>
        <taxon>Thermodesulfobacteriota</taxon>
        <taxon>Desulfovibrionia</taxon>
        <taxon>Desulfovibrionales</taxon>
        <taxon>Desulfovibrionaceae</taxon>
        <taxon>Desulfovibrio</taxon>
    </lineage>
</organism>
<name>A0A7J0BSR1_9BACT</name>
<gene>
    <name evidence="1" type="ORF">DSM19430T_08960</name>
</gene>
<protein>
    <submittedName>
        <fullName evidence="1">Uncharacterized protein</fullName>
    </submittedName>
</protein>
<accession>A0A7J0BSR1</accession>
<keyword evidence="2" id="KW-1185">Reference proteome</keyword>
<dbReference type="AlphaFoldDB" id="A0A7J0BSR1"/>
<dbReference type="RefSeq" id="WP_174408904.1">
    <property type="nucleotide sequence ID" value="NZ_BLVP01000003.1"/>
</dbReference>
<evidence type="ECO:0000313" key="1">
    <source>
        <dbReference type="EMBL" id="GFM36212.1"/>
    </source>
</evidence>